<protein>
    <submittedName>
        <fullName evidence="2">Uncharacterized protein</fullName>
    </submittedName>
</protein>
<proteinExistence type="predicted"/>
<dbReference type="PROSITE" id="PS51257">
    <property type="entry name" value="PROKAR_LIPOPROTEIN"/>
    <property type="match status" value="1"/>
</dbReference>
<sequence>MKESVVFFALTVLTLGCLNTPEMWKPPDGLSEVDGADLSAETEATDDSRLDEKTDESKDAVDAVEDQGVDVADTDVDGELGADSVDQLADEGTDDHADEQPDKPDVIDAADEGALDVDDVDQTDAPDVPGCPPGYKWDAETEKCISFCPADQYYEPAIGKCLYYPLYDLTGEWKLSVLDSDTMNFTVYDLQLDQTVSYLLGILELSVPLEMAECSGTMQTKKLVLTCDNELYSLLLSSGTVEEDGSFSGFYTYNYKDGAVKSGPFNIDEQP</sequence>
<accession>A0A1F5TED1</accession>
<dbReference type="Proteomes" id="UP000178656">
    <property type="component" value="Unassembled WGS sequence"/>
</dbReference>
<feature type="compositionally biased region" description="Acidic residues" evidence="1">
    <location>
        <begin position="62"/>
        <end position="80"/>
    </location>
</feature>
<name>A0A1F5TED1_9BACT</name>
<feature type="region of interest" description="Disordered" evidence="1">
    <location>
        <begin position="26"/>
        <end position="81"/>
    </location>
</feature>
<feature type="compositionally biased region" description="Basic and acidic residues" evidence="1">
    <location>
        <begin position="46"/>
        <end position="61"/>
    </location>
</feature>
<gene>
    <name evidence="2" type="ORF">A2482_04445</name>
</gene>
<evidence type="ECO:0000313" key="3">
    <source>
        <dbReference type="Proteomes" id="UP000178656"/>
    </source>
</evidence>
<dbReference type="EMBL" id="MFGM01000024">
    <property type="protein sequence ID" value="OGF37279.1"/>
    <property type="molecule type" value="Genomic_DNA"/>
</dbReference>
<dbReference type="AlphaFoldDB" id="A0A1F5TED1"/>
<comment type="caution">
    <text evidence="2">The sequence shown here is derived from an EMBL/GenBank/DDBJ whole genome shotgun (WGS) entry which is preliminary data.</text>
</comment>
<reference evidence="2 3" key="1">
    <citation type="journal article" date="2016" name="Nat. Commun.">
        <title>Thousands of microbial genomes shed light on interconnected biogeochemical processes in an aquifer system.</title>
        <authorList>
            <person name="Anantharaman K."/>
            <person name="Brown C.T."/>
            <person name="Hug L.A."/>
            <person name="Sharon I."/>
            <person name="Castelle C.J."/>
            <person name="Probst A.J."/>
            <person name="Thomas B.C."/>
            <person name="Singh A."/>
            <person name="Wilkins M.J."/>
            <person name="Karaoz U."/>
            <person name="Brodie E.L."/>
            <person name="Williams K.H."/>
            <person name="Hubbard S.S."/>
            <person name="Banfield J.F."/>
        </authorList>
    </citation>
    <scope>NUCLEOTIDE SEQUENCE [LARGE SCALE GENOMIC DNA]</scope>
</reference>
<evidence type="ECO:0000313" key="2">
    <source>
        <dbReference type="EMBL" id="OGF37279.1"/>
    </source>
</evidence>
<organism evidence="2 3">
    <name type="scientific">Candidatus Falkowbacteria bacterium RIFOXYC2_FULL_48_21</name>
    <dbReference type="NCBI Taxonomy" id="1798005"/>
    <lineage>
        <taxon>Bacteria</taxon>
        <taxon>Candidatus Falkowiibacteriota</taxon>
    </lineage>
</organism>
<evidence type="ECO:0000256" key="1">
    <source>
        <dbReference type="SAM" id="MobiDB-lite"/>
    </source>
</evidence>